<dbReference type="InterPro" id="IPR020891">
    <property type="entry name" value="UPF0758_CS"/>
</dbReference>
<dbReference type="PANTHER" id="PTHR30471:SF3">
    <property type="entry name" value="UPF0758 PROTEIN YEES-RELATED"/>
    <property type="match status" value="1"/>
</dbReference>
<evidence type="ECO:0000256" key="5">
    <source>
        <dbReference type="ARBA" id="ARBA00023049"/>
    </source>
</evidence>
<evidence type="ECO:0000313" key="9">
    <source>
        <dbReference type="Proteomes" id="UP000264002"/>
    </source>
</evidence>
<dbReference type="GO" id="GO:0046872">
    <property type="term" value="F:metal ion binding"/>
    <property type="evidence" value="ECO:0007669"/>
    <property type="project" value="UniProtKB-KW"/>
</dbReference>
<evidence type="ECO:0000256" key="3">
    <source>
        <dbReference type="ARBA" id="ARBA00022801"/>
    </source>
</evidence>
<dbReference type="AlphaFoldDB" id="A0A372MFC9"/>
<dbReference type="GO" id="GO:0008237">
    <property type="term" value="F:metallopeptidase activity"/>
    <property type="evidence" value="ECO:0007669"/>
    <property type="project" value="UniProtKB-KW"/>
</dbReference>
<keyword evidence="2" id="KW-0479">Metal-binding</keyword>
<dbReference type="GO" id="GO:0006508">
    <property type="term" value="P:proteolysis"/>
    <property type="evidence" value="ECO:0007669"/>
    <property type="project" value="UniProtKB-KW"/>
</dbReference>
<reference evidence="9" key="1">
    <citation type="submission" date="2018-08" db="EMBL/GenBank/DDBJ databases">
        <authorList>
            <person name="Grouzdev D.S."/>
            <person name="Krutkina M.S."/>
        </authorList>
    </citation>
    <scope>NUCLEOTIDE SEQUENCE [LARGE SCALE GENOMIC DNA]</scope>
    <source>
        <strain evidence="9">4-11</strain>
    </source>
</reference>
<dbReference type="NCBIfam" id="NF000642">
    <property type="entry name" value="PRK00024.1"/>
    <property type="match status" value="1"/>
</dbReference>
<dbReference type="Gene3D" id="3.40.140.10">
    <property type="entry name" value="Cytidine Deaminase, domain 2"/>
    <property type="match status" value="1"/>
</dbReference>
<evidence type="ECO:0000256" key="4">
    <source>
        <dbReference type="ARBA" id="ARBA00022833"/>
    </source>
</evidence>
<dbReference type="Pfam" id="PF04002">
    <property type="entry name" value="RadC"/>
    <property type="match status" value="1"/>
</dbReference>
<dbReference type="InterPro" id="IPR037518">
    <property type="entry name" value="MPN"/>
</dbReference>
<keyword evidence="1" id="KW-0645">Protease</keyword>
<dbReference type="Proteomes" id="UP000264002">
    <property type="component" value="Unassembled WGS sequence"/>
</dbReference>
<dbReference type="InterPro" id="IPR025657">
    <property type="entry name" value="RadC_JAB"/>
</dbReference>
<proteinExistence type="inferred from homology"/>
<dbReference type="RefSeq" id="WP_117330813.1">
    <property type="nucleotide sequence ID" value="NZ_QUWK01000009.1"/>
</dbReference>
<keyword evidence="5" id="KW-0482">Metalloprotease</keyword>
<reference evidence="8 9" key="2">
    <citation type="submission" date="2018-09" db="EMBL/GenBank/DDBJ databases">
        <title>Genome of Sphaerochaeta halotolerans strain 4-11.</title>
        <authorList>
            <person name="Nazina T.N."/>
            <person name="Sokolova D.S."/>
        </authorList>
    </citation>
    <scope>NUCLEOTIDE SEQUENCE [LARGE SCALE GENOMIC DNA]</scope>
    <source>
        <strain evidence="8 9">4-11</strain>
    </source>
</reference>
<comment type="similarity">
    <text evidence="6">Belongs to the UPF0758 family.</text>
</comment>
<accession>A0A372MFC9</accession>
<dbReference type="InterPro" id="IPR001405">
    <property type="entry name" value="UPF0758"/>
</dbReference>
<dbReference type="NCBIfam" id="TIGR00608">
    <property type="entry name" value="radc"/>
    <property type="match status" value="1"/>
</dbReference>
<gene>
    <name evidence="8" type="primary">radC</name>
    <name evidence="8" type="ORF">DYP60_09765</name>
</gene>
<dbReference type="PANTHER" id="PTHR30471">
    <property type="entry name" value="DNA REPAIR PROTEIN RADC"/>
    <property type="match status" value="1"/>
</dbReference>
<keyword evidence="3" id="KW-0378">Hydrolase</keyword>
<evidence type="ECO:0000256" key="2">
    <source>
        <dbReference type="ARBA" id="ARBA00022723"/>
    </source>
</evidence>
<evidence type="ECO:0000259" key="7">
    <source>
        <dbReference type="PROSITE" id="PS50249"/>
    </source>
</evidence>
<dbReference type="EMBL" id="QUWK01000009">
    <property type="protein sequence ID" value="RFU94475.1"/>
    <property type="molecule type" value="Genomic_DNA"/>
</dbReference>
<organism evidence="8 9">
    <name type="scientific">Sphaerochaeta halotolerans</name>
    <dbReference type="NCBI Taxonomy" id="2293840"/>
    <lineage>
        <taxon>Bacteria</taxon>
        <taxon>Pseudomonadati</taxon>
        <taxon>Spirochaetota</taxon>
        <taxon>Spirochaetia</taxon>
        <taxon>Spirochaetales</taxon>
        <taxon>Sphaerochaetaceae</taxon>
        <taxon>Sphaerochaeta</taxon>
    </lineage>
</organism>
<comment type="caution">
    <text evidence="8">The sequence shown here is derived from an EMBL/GenBank/DDBJ whole genome shotgun (WGS) entry which is preliminary data.</text>
</comment>
<dbReference type="PROSITE" id="PS50249">
    <property type="entry name" value="MPN"/>
    <property type="match status" value="1"/>
</dbReference>
<evidence type="ECO:0000256" key="6">
    <source>
        <dbReference type="RuleBase" id="RU003797"/>
    </source>
</evidence>
<evidence type="ECO:0000313" key="8">
    <source>
        <dbReference type="EMBL" id="RFU94475.1"/>
    </source>
</evidence>
<dbReference type="Pfam" id="PF20582">
    <property type="entry name" value="UPF0758_N"/>
    <property type="match status" value="1"/>
</dbReference>
<dbReference type="PROSITE" id="PS01302">
    <property type="entry name" value="UPF0758"/>
    <property type="match status" value="1"/>
</dbReference>
<feature type="domain" description="MPN" evidence="7">
    <location>
        <begin position="106"/>
        <end position="227"/>
    </location>
</feature>
<keyword evidence="4" id="KW-0862">Zinc</keyword>
<keyword evidence="9" id="KW-1185">Reference proteome</keyword>
<dbReference type="CDD" id="cd08071">
    <property type="entry name" value="MPN_DUF2466"/>
    <property type="match status" value="1"/>
</dbReference>
<sequence length="227" mass="25237">MKYQIYKPTEQRIKEMAACDRPRERLILRGAEALSDQELLSILIGSGNRDRSVNAIAKDLLDLLDRKPIATNEDLMAIGGLGMAKATLIGAALELGRRRLPAKRRQISTPADIFPLIRHYAARMQEHFLSVCLNGAHEVLSVNVCSIGLVNRTLVHPREVFGEAVRQRATAILVAHNHPSGNLEPSMEDKDVTRRLKQAGDILGIKVLDHLIFSEEGYLSMLEGNVF</sequence>
<evidence type="ECO:0000256" key="1">
    <source>
        <dbReference type="ARBA" id="ARBA00022670"/>
    </source>
</evidence>
<name>A0A372MFC9_9SPIR</name>
<protein>
    <submittedName>
        <fullName evidence="8">DNA repair protein RadC</fullName>
    </submittedName>
</protein>
<dbReference type="InterPro" id="IPR046778">
    <property type="entry name" value="UPF0758_N"/>
</dbReference>